<dbReference type="OrthoDB" id="4187847at2759"/>
<keyword evidence="5 8" id="KW-0378">Hydrolase</keyword>
<dbReference type="GO" id="GO:0008496">
    <property type="term" value="F:mannan endo-1,6-alpha-mannosidase activity"/>
    <property type="evidence" value="ECO:0007669"/>
    <property type="project" value="UniProtKB-EC"/>
</dbReference>
<evidence type="ECO:0000256" key="5">
    <source>
        <dbReference type="ARBA" id="ARBA00022801"/>
    </source>
</evidence>
<evidence type="ECO:0000256" key="4">
    <source>
        <dbReference type="ARBA" id="ARBA00022729"/>
    </source>
</evidence>
<dbReference type="Gene3D" id="1.50.10.20">
    <property type="match status" value="1"/>
</dbReference>
<keyword evidence="4" id="KW-0732">Signal</keyword>
<comment type="similarity">
    <text evidence="2">Belongs to the glycosyl hydrolase 76 family.</text>
</comment>
<dbReference type="AlphaFoldDB" id="A0A1Y2DQQ0"/>
<comment type="catalytic activity">
    <reaction evidence="1">
        <text>Random hydrolysis of (1-&gt;6)-alpha-D-mannosidic linkages in unbranched (1-&gt;6)-mannans.</text>
        <dbReference type="EC" id="3.2.1.101"/>
    </reaction>
</comment>
<dbReference type="InterPro" id="IPR014480">
    <property type="entry name" value="Mannan-1_6-alpha_mannosidase"/>
</dbReference>
<evidence type="ECO:0000313" key="8">
    <source>
        <dbReference type="EMBL" id="ORY61611.1"/>
    </source>
</evidence>
<reference evidence="8 9" key="1">
    <citation type="submission" date="2016-07" db="EMBL/GenBank/DDBJ databases">
        <title>Pervasive Adenine N6-methylation of Active Genes in Fungi.</title>
        <authorList>
            <consortium name="DOE Joint Genome Institute"/>
            <person name="Mondo S.J."/>
            <person name="Dannebaum R.O."/>
            <person name="Kuo R.C."/>
            <person name="Labutti K."/>
            <person name="Haridas S."/>
            <person name="Kuo A."/>
            <person name="Salamov A."/>
            <person name="Ahrendt S.R."/>
            <person name="Lipzen A."/>
            <person name="Sullivan W."/>
            <person name="Andreopoulos W.B."/>
            <person name="Clum A."/>
            <person name="Lindquist E."/>
            <person name="Daum C."/>
            <person name="Ramamoorthy G.K."/>
            <person name="Gryganskyi A."/>
            <person name="Culley D."/>
            <person name="Magnuson J.K."/>
            <person name="James T.Y."/>
            <person name="O'Malley M.A."/>
            <person name="Stajich J.E."/>
            <person name="Spatafora J.W."/>
            <person name="Visel A."/>
            <person name="Grigoriev I.V."/>
        </authorList>
    </citation>
    <scope>NUCLEOTIDE SEQUENCE [LARGE SCALE GENOMIC DNA]</scope>
    <source>
        <strain evidence="8 9">CBS 129021</strain>
    </source>
</reference>
<evidence type="ECO:0000256" key="7">
    <source>
        <dbReference type="ARBA" id="ARBA00023295"/>
    </source>
</evidence>
<accession>A0A1Y2DQQ0</accession>
<evidence type="ECO:0000256" key="6">
    <source>
        <dbReference type="ARBA" id="ARBA00023180"/>
    </source>
</evidence>
<dbReference type="Pfam" id="PF03663">
    <property type="entry name" value="Glyco_hydro_76"/>
    <property type="match status" value="1"/>
</dbReference>
<name>A0A1Y2DQQ0_9PEZI</name>
<keyword evidence="6" id="KW-0325">Glycoprotein</keyword>
<gene>
    <name evidence="8" type="ORF">BCR38DRAFT_440659</name>
</gene>
<evidence type="ECO:0000256" key="1">
    <source>
        <dbReference type="ARBA" id="ARBA00001452"/>
    </source>
</evidence>
<dbReference type="SUPFAM" id="SSF48208">
    <property type="entry name" value="Six-hairpin glycosidases"/>
    <property type="match status" value="1"/>
</dbReference>
<comment type="caution">
    <text evidence="8">The sequence shown here is derived from an EMBL/GenBank/DDBJ whole genome shotgun (WGS) entry which is preliminary data.</text>
</comment>
<keyword evidence="7" id="KW-0326">Glycosidase</keyword>
<dbReference type="GeneID" id="63776935"/>
<dbReference type="STRING" id="1141098.A0A1Y2DQQ0"/>
<sequence length="285" mass="30304">MEHGFEALPCEGTEGACVNSWLAISTNAFELFAQRWQADSGTCNGGLKWQYNPSSMGYYYKNSVTNGGFFQTAARLARYTGNQTFADWAGRIWDWSTGVGLVSAGFHVFDGAGDADTANCSEISQDQWSYNAATYLHGAANMYAFSSGDEQTKWETRVLGLLGAANATFFSPEADAIGVMYEQNCEKTATCTTDQTSFKSSLARWLGRTAVLVPSTSQTIMGLLQTSAQAAASGCDGYGNSTCGMKWWANGFDGQSDLGVQLSALEVVLSLLVASAPGVAVPVAA</sequence>
<dbReference type="EMBL" id="MCFJ01000010">
    <property type="protein sequence ID" value="ORY61611.1"/>
    <property type="molecule type" value="Genomic_DNA"/>
</dbReference>
<dbReference type="Proteomes" id="UP000193689">
    <property type="component" value="Unassembled WGS sequence"/>
</dbReference>
<dbReference type="PANTHER" id="PTHR12145">
    <property type="entry name" value="MANNAN ENDO-1,6-ALPHA-MANNOSIDASE DCW1"/>
    <property type="match status" value="1"/>
</dbReference>
<organism evidence="8 9">
    <name type="scientific">Pseudomassariella vexata</name>
    <dbReference type="NCBI Taxonomy" id="1141098"/>
    <lineage>
        <taxon>Eukaryota</taxon>
        <taxon>Fungi</taxon>
        <taxon>Dikarya</taxon>
        <taxon>Ascomycota</taxon>
        <taxon>Pezizomycotina</taxon>
        <taxon>Sordariomycetes</taxon>
        <taxon>Xylariomycetidae</taxon>
        <taxon>Amphisphaeriales</taxon>
        <taxon>Pseudomassariaceae</taxon>
        <taxon>Pseudomassariella</taxon>
    </lineage>
</organism>
<evidence type="ECO:0000256" key="3">
    <source>
        <dbReference type="ARBA" id="ARBA00012350"/>
    </source>
</evidence>
<dbReference type="PANTHER" id="PTHR12145:SF36">
    <property type="entry name" value="MANNAN ENDO-1,6-ALPHA-MANNOSIDASE DCW1"/>
    <property type="match status" value="1"/>
</dbReference>
<dbReference type="EC" id="3.2.1.101" evidence="3"/>
<proteinExistence type="inferred from homology"/>
<dbReference type="InParanoid" id="A0A1Y2DQQ0"/>
<evidence type="ECO:0000256" key="2">
    <source>
        <dbReference type="ARBA" id="ARBA00009699"/>
    </source>
</evidence>
<dbReference type="GO" id="GO:0016052">
    <property type="term" value="P:carbohydrate catabolic process"/>
    <property type="evidence" value="ECO:0007669"/>
    <property type="project" value="InterPro"/>
</dbReference>
<dbReference type="GO" id="GO:0009272">
    <property type="term" value="P:fungal-type cell wall biogenesis"/>
    <property type="evidence" value="ECO:0007669"/>
    <property type="project" value="TreeGrafter"/>
</dbReference>
<protein>
    <recommendedName>
        <fullName evidence="3">mannan endo-1,6-alpha-mannosidase</fullName>
        <ecNumber evidence="3">3.2.1.101</ecNumber>
    </recommendedName>
</protein>
<dbReference type="InterPro" id="IPR005198">
    <property type="entry name" value="Glyco_hydro_76"/>
</dbReference>
<dbReference type="RefSeq" id="XP_040713688.1">
    <property type="nucleotide sequence ID" value="XM_040860723.1"/>
</dbReference>
<dbReference type="InterPro" id="IPR008928">
    <property type="entry name" value="6-hairpin_glycosidase_sf"/>
</dbReference>
<evidence type="ECO:0000313" key="9">
    <source>
        <dbReference type="Proteomes" id="UP000193689"/>
    </source>
</evidence>
<keyword evidence="9" id="KW-1185">Reference proteome</keyword>